<evidence type="ECO:0000313" key="1">
    <source>
        <dbReference type="EMBL" id="RJT79058.1"/>
    </source>
</evidence>
<dbReference type="EMBL" id="QZVT01000005">
    <property type="protein sequence ID" value="RJT79058.1"/>
    <property type="molecule type" value="Genomic_DNA"/>
</dbReference>
<organism evidence="1 2">
    <name type="scientific">Arthrobacter cheniae</name>
    <dbReference type="NCBI Taxonomy" id="1258888"/>
    <lineage>
        <taxon>Bacteria</taxon>
        <taxon>Bacillati</taxon>
        <taxon>Actinomycetota</taxon>
        <taxon>Actinomycetes</taxon>
        <taxon>Micrococcales</taxon>
        <taxon>Micrococcaceae</taxon>
        <taxon>Arthrobacter</taxon>
    </lineage>
</organism>
<gene>
    <name evidence="1" type="ORF">D6T63_10490</name>
</gene>
<proteinExistence type="predicted"/>
<accession>A0A3A5M2Q7</accession>
<comment type="caution">
    <text evidence="1">The sequence shown here is derived from an EMBL/GenBank/DDBJ whole genome shotgun (WGS) entry which is preliminary data.</text>
</comment>
<protein>
    <submittedName>
        <fullName evidence="1">Uncharacterized protein</fullName>
    </submittedName>
</protein>
<reference evidence="1 2" key="1">
    <citation type="submission" date="2018-09" db="EMBL/GenBank/DDBJ databases">
        <title>Novel species of Arthrobacter.</title>
        <authorList>
            <person name="Liu Q."/>
            <person name="Xin Y.-H."/>
        </authorList>
    </citation>
    <scope>NUCLEOTIDE SEQUENCE [LARGE SCALE GENOMIC DNA]</scope>
    <source>
        <strain evidence="1 2">Hz2</strain>
    </source>
</reference>
<name>A0A3A5M2Q7_9MICC</name>
<evidence type="ECO:0000313" key="2">
    <source>
        <dbReference type="Proteomes" id="UP000272560"/>
    </source>
</evidence>
<dbReference type="AlphaFoldDB" id="A0A3A5M2Q7"/>
<dbReference type="Proteomes" id="UP000272560">
    <property type="component" value="Unassembled WGS sequence"/>
</dbReference>
<keyword evidence="2" id="KW-1185">Reference proteome</keyword>
<sequence>MGTFTSMLESRIERIGTALNRLDEEEGRVAMLSLMASAAMVGAARLHAVVDAALTTPFSHVDSDTVVKVLHLEAHRFRDAFKALAT</sequence>